<dbReference type="PANTHER" id="PTHR23423">
    <property type="entry name" value="ORGANIC SOLUTE TRANSPORTER-RELATED"/>
    <property type="match status" value="1"/>
</dbReference>
<feature type="transmembrane region" description="Helical" evidence="6">
    <location>
        <begin position="29"/>
        <end position="53"/>
    </location>
</feature>
<feature type="compositionally biased region" description="Basic and acidic residues" evidence="5">
    <location>
        <begin position="512"/>
        <end position="522"/>
    </location>
</feature>
<feature type="region of interest" description="Disordered" evidence="5">
    <location>
        <begin position="380"/>
        <end position="430"/>
    </location>
</feature>
<feature type="region of interest" description="Disordered" evidence="5">
    <location>
        <begin position="844"/>
        <end position="863"/>
    </location>
</feature>
<comment type="caution">
    <text evidence="7">The sequence shown here is derived from an EMBL/GenBank/DDBJ whole genome shotgun (WGS) entry which is preliminary data.</text>
</comment>
<dbReference type="Pfam" id="PF03619">
    <property type="entry name" value="Solute_trans_a"/>
    <property type="match status" value="1"/>
</dbReference>
<dbReference type="AlphaFoldDB" id="A0A8H6TAR1"/>
<feature type="compositionally biased region" description="Basic residues" evidence="5">
    <location>
        <begin position="571"/>
        <end position="583"/>
    </location>
</feature>
<evidence type="ECO:0000313" key="7">
    <source>
        <dbReference type="EMBL" id="KAF7313402.1"/>
    </source>
</evidence>
<evidence type="ECO:0000256" key="6">
    <source>
        <dbReference type="SAM" id="Phobius"/>
    </source>
</evidence>
<accession>A0A8H6TAR1</accession>
<feature type="compositionally biased region" description="Polar residues" evidence="5">
    <location>
        <begin position="748"/>
        <end position="759"/>
    </location>
</feature>
<feature type="region of interest" description="Disordered" evidence="5">
    <location>
        <begin position="445"/>
        <end position="474"/>
    </location>
</feature>
<organism evidence="7 8">
    <name type="scientific">Mycena chlorophos</name>
    <name type="common">Agaric fungus</name>
    <name type="synonym">Agaricus chlorophos</name>
    <dbReference type="NCBI Taxonomy" id="658473"/>
    <lineage>
        <taxon>Eukaryota</taxon>
        <taxon>Fungi</taxon>
        <taxon>Dikarya</taxon>
        <taxon>Basidiomycota</taxon>
        <taxon>Agaricomycotina</taxon>
        <taxon>Agaricomycetes</taxon>
        <taxon>Agaricomycetidae</taxon>
        <taxon>Agaricales</taxon>
        <taxon>Marasmiineae</taxon>
        <taxon>Mycenaceae</taxon>
        <taxon>Mycena</taxon>
    </lineage>
</organism>
<comment type="subcellular location">
    <subcellularLocation>
        <location evidence="1">Membrane</location>
        <topology evidence="1">Multi-pass membrane protein</topology>
    </subcellularLocation>
</comment>
<sequence length="916" mass="102930">MVAACPVETSPSSPPLFQDGNINFQAHDVGWIVASFFTIVAVVTSFWLVNMHLKWYTNKYEQRYIVRLLFMVPIYAVISLASYFFWNHATPLLLIRDCYESTVLTAFFYLLLTYLSPNPEDQRAILLKTGLSRAVNAERVARGEEPKKWMLPLGFIKAMPADGLYFLQIMKWGVLQYCVIRPLTTLVAVTMNYMGYYCDGSFNPEYGYVYLTVIVSVSVSVAMYCLIQLYLPIAEYLAPQKPILKLFAIKAVVFLTFWQSTFLSLLAEVGVVKNTTYMTSTDINVGIAALLETFEMMCFAFLHLKAFSYKPYRPFHDPKSKVPPPTPTPRLRSLAHAFDFRETGREIRAGWVYIMDKMSGREPTPDRGARRFAHYESAFGRPRPANLPTSNLKVEELEDPDLEKGLRSPPATGAEYPWLRLPGDNRREKSEDLEIQINRELEMRGYGSHIPGRGHIGAPPDTSRATSHKPQRSWWRSVYSRVSQVDEDEQHLSAKPSKRHQKKQSRSRHRSRDLDADRRLLEPDLTFDDPPPPSIFASRKNQRPDRSRPRQHDELDTLAPPSNLAGVGGHRSSHERRPAKSKTKSPPPRRAISPPTAYPVSLQTDLVPVDGESLFGRIFPPSTNPSSSAGHTLLTDSELPSVATHTSTGATSPSRATPRGKLVPASPQIIPEGLNSAQARSKAYLTPEPQPGVAIRSVEALPQLGEESQPPVLTVNTQPDGLLFAPLTSDVGEFGERYPRRGGAGNLRRQSAQMYSPDSPSRAKRRQSVDVDVVPPQRPQNSYRPPQPERERDRGRSGRRPQPQPQSQHRSQPQPQPRYSNPNTYYEEQLRSAGYEVENMRSDITQPSFSGHGHGQQAQAKYPTVMPARLVMPGSLATPGTPGRQISNPSRYSYGQSPPNSQPNTPYYPNEQSRPS</sequence>
<feature type="region of interest" description="Disordered" evidence="5">
    <location>
        <begin position="724"/>
        <end position="826"/>
    </location>
</feature>
<feature type="region of interest" description="Disordered" evidence="5">
    <location>
        <begin position="486"/>
        <end position="603"/>
    </location>
</feature>
<dbReference type="GO" id="GO:0016020">
    <property type="term" value="C:membrane"/>
    <property type="evidence" value="ECO:0007669"/>
    <property type="project" value="UniProtKB-SubCell"/>
</dbReference>
<evidence type="ECO:0000256" key="3">
    <source>
        <dbReference type="ARBA" id="ARBA00022989"/>
    </source>
</evidence>
<evidence type="ECO:0000256" key="4">
    <source>
        <dbReference type="ARBA" id="ARBA00023136"/>
    </source>
</evidence>
<proteinExistence type="predicted"/>
<evidence type="ECO:0000313" key="8">
    <source>
        <dbReference type="Proteomes" id="UP000613580"/>
    </source>
</evidence>
<evidence type="ECO:0000256" key="5">
    <source>
        <dbReference type="SAM" id="MobiDB-lite"/>
    </source>
</evidence>
<feature type="region of interest" description="Disordered" evidence="5">
    <location>
        <begin position="616"/>
        <end position="670"/>
    </location>
</feature>
<feature type="compositionally biased region" description="Polar residues" evidence="5">
    <location>
        <begin position="884"/>
        <end position="916"/>
    </location>
</feature>
<feature type="transmembrane region" description="Helical" evidence="6">
    <location>
        <begin position="174"/>
        <end position="196"/>
    </location>
</feature>
<evidence type="ECO:0000256" key="1">
    <source>
        <dbReference type="ARBA" id="ARBA00004141"/>
    </source>
</evidence>
<keyword evidence="8" id="KW-1185">Reference proteome</keyword>
<gene>
    <name evidence="7" type="ORF">HMN09_00496000</name>
</gene>
<dbReference type="SMART" id="SM01417">
    <property type="entry name" value="Solute_trans_a"/>
    <property type="match status" value="1"/>
</dbReference>
<feature type="compositionally biased region" description="Polar residues" evidence="5">
    <location>
        <begin position="643"/>
        <end position="655"/>
    </location>
</feature>
<feature type="compositionally biased region" description="Basic and acidic residues" evidence="5">
    <location>
        <begin position="542"/>
        <end position="555"/>
    </location>
</feature>
<feature type="compositionally biased region" description="Basic and acidic residues" evidence="5">
    <location>
        <begin position="787"/>
        <end position="796"/>
    </location>
</feature>
<dbReference type="InterPro" id="IPR005178">
    <property type="entry name" value="Ostalpha/TMEM184C"/>
</dbReference>
<keyword evidence="2 6" id="KW-0812">Transmembrane</keyword>
<keyword evidence="3 6" id="KW-1133">Transmembrane helix</keyword>
<feature type="compositionally biased region" description="Basic residues" evidence="5">
    <location>
        <begin position="496"/>
        <end position="511"/>
    </location>
</feature>
<feature type="transmembrane region" description="Helical" evidence="6">
    <location>
        <begin position="243"/>
        <end position="263"/>
    </location>
</feature>
<dbReference type="Proteomes" id="UP000613580">
    <property type="component" value="Unassembled WGS sequence"/>
</dbReference>
<evidence type="ECO:0008006" key="9">
    <source>
        <dbReference type="Google" id="ProtNLM"/>
    </source>
</evidence>
<dbReference type="OrthoDB" id="5348404at2759"/>
<protein>
    <recommendedName>
        <fullName evidence="9">DUF300-domain-containing protein</fullName>
    </recommendedName>
</protein>
<feature type="transmembrane region" description="Helical" evidence="6">
    <location>
        <begin position="208"/>
        <end position="231"/>
    </location>
</feature>
<reference evidence="7" key="1">
    <citation type="submission" date="2020-05" db="EMBL/GenBank/DDBJ databases">
        <title>Mycena genomes resolve the evolution of fungal bioluminescence.</title>
        <authorList>
            <person name="Tsai I.J."/>
        </authorList>
    </citation>
    <scope>NUCLEOTIDE SEQUENCE</scope>
    <source>
        <strain evidence="7">110903Hualien_Pintung</strain>
    </source>
</reference>
<feature type="region of interest" description="Disordered" evidence="5">
    <location>
        <begin position="872"/>
        <end position="916"/>
    </location>
</feature>
<dbReference type="EMBL" id="JACAZE010000006">
    <property type="protein sequence ID" value="KAF7313402.1"/>
    <property type="molecule type" value="Genomic_DNA"/>
</dbReference>
<feature type="transmembrane region" description="Helical" evidence="6">
    <location>
        <begin position="65"/>
        <end position="86"/>
    </location>
</feature>
<keyword evidence="4 6" id="KW-0472">Membrane</keyword>
<evidence type="ECO:0000256" key="2">
    <source>
        <dbReference type="ARBA" id="ARBA00022692"/>
    </source>
</evidence>
<name>A0A8H6TAR1_MYCCL</name>